<keyword evidence="4" id="KW-0808">Transferase</keyword>
<protein>
    <submittedName>
        <fullName evidence="7">SET domain-containing protein</fullName>
    </submittedName>
</protein>
<dbReference type="GO" id="GO:0032259">
    <property type="term" value="P:methylation"/>
    <property type="evidence" value="ECO:0007669"/>
    <property type="project" value="UniProtKB-KW"/>
</dbReference>
<evidence type="ECO:0000256" key="5">
    <source>
        <dbReference type="ARBA" id="ARBA00022691"/>
    </source>
</evidence>
<dbReference type="GO" id="GO:0005694">
    <property type="term" value="C:chromosome"/>
    <property type="evidence" value="ECO:0007669"/>
    <property type="project" value="UniProtKB-SubCell"/>
</dbReference>
<feature type="domain" description="SET" evidence="6">
    <location>
        <begin position="14"/>
        <end position="122"/>
    </location>
</feature>
<keyword evidence="3" id="KW-0489">Methyltransferase</keyword>
<comment type="caution">
    <text evidence="7">The sequence shown here is derived from an EMBL/GenBank/DDBJ whole genome shotgun (WGS) entry which is preliminary data.</text>
</comment>
<dbReference type="Gene3D" id="2.170.270.10">
    <property type="entry name" value="SET domain"/>
    <property type="match status" value="1"/>
</dbReference>
<reference evidence="7 8" key="1">
    <citation type="journal article" date="2011" name="ISME J.">
        <title>Community ecology of hot spring cyanobacterial mats: predominant populations and their functional potential.</title>
        <authorList>
            <person name="Klatt C.G."/>
            <person name="Wood J.M."/>
            <person name="Rusch D.B."/>
            <person name="Bateson M.M."/>
            <person name="Hamamura N."/>
            <person name="Heidelberg J.F."/>
            <person name="Grossman A.R."/>
            <person name="Bhaya D."/>
            <person name="Cohan F.M."/>
            <person name="Kuhl M."/>
            <person name="Bryant D.A."/>
            <person name="Ward D.M."/>
        </authorList>
    </citation>
    <scope>NUCLEOTIDE SEQUENCE [LARGE SCALE GENOMIC DNA]</scope>
    <source>
        <strain evidence="7">OS</strain>
    </source>
</reference>
<dbReference type="GO" id="GO:0008168">
    <property type="term" value="F:methyltransferase activity"/>
    <property type="evidence" value="ECO:0007669"/>
    <property type="project" value="UniProtKB-KW"/>
</dbReference>
<organism evidence="7 8">
    <name type="scientific">Candidatus Thermochlorobacter aerophilus</name>
    <dbReference type="NCBI Taxonomy" id="1868324"/>
    <lineage>
        <taxon>Bacteria</taxon>
        <taxon>Pseudomonadati</taxon>
        <taxon>Chlorobiota</taxon>
        <taxon>Chlorobiia</taxon>
        <taxon>Chlorobiales</taxon>
        <taxon>Candidatus Thermochlorobacteriaceae</taxon>
        <taxon>Candidatus Thermochlorobacter</taxon>
    </lineage>
</organism>
<name>A0A395LW25_9BACT</name>
<dbReference type="InterPro" id="IPR050777">
    <property type="entry name" value="SET2_Histone-Lys_MeTrsfase"/>
</dbReference>
<accession>A0A395LW25</accession>
<dbReference type="InterPro" id="IPR001214">
    <property type="entry name" value="SET_dom"/>
</dbReference>
<dbReference type="AlphaFoldDB" id="A0A395LW25"/>
<evidence type="ECO:0000256" key="4">
    <source>
        <dbReference type="ARBA" id="ARBA00022679"/>
    </source>
</evidence>
<comment type="subcellular location">
    <subcellularLocation>
        <location evidence="1">Chromosome</location>
    </subcellularLocation>
</comment>
<evidence type="ECO:0000313" key="8">
    <source>
        <dbReference type="Proteomes" id="UP000266389"/>
    </source>
</evidence>
<dbReference type="InterPro" id="IPR046341">
    <property type="entry name" value="SET_dom_sf"/>
</dbReference>
<sequence>MLKFLSDEALQNPDYIIVQPSPIQGLGIFTQKVCQPDEIIMVITGEVLDSEECLRRENEENNVYIFYLDEHRYLDTSQSGKIRYINHHCEPNCYVIERDSDSLYLVAARQIAAGEEITIDYGFEEIYALCQAHNPLCAAHRNACPVLQARKDTSLNSEMRSE</sequence>
<evidence type="ECO:0000256" key="3">
    <source>
        <dbReference type="ARBA" id="ARBA00022603"/>
    </source>
</evidence>
<evidence type="ECO:0000256" key="1">
    <source>
        <dbReference type="ARBA" id="ARBA00004286"/>
    </source>
</evidence>
<dbReference type="Pfam" id="PF00856">
    <property type="entry name" value="SET"/>
    <property type="match status" value="1"/>
</dbReference>
<dbReference type="Proteomes" id="UP000266389">
    <property type="component" value="Unassembled WGS sequence"/>
</dbReference>
<dbReference type="SMART" id="SM00317">
    <property type="entry name" value="SET"/>
    <property type="match status" value="1"/>
</dbReference>
<keyword evidence="5" id="KW-0949">S-adenosyl-L-methionine</keyword>
<evidence type="ECO:0000256" key="2">
    <source>
        <dbReference type="ARBA" id="ARBA00022454"/>
    </source>
</evidence>
<dbReference type="EMBL" id="PHFL01000072">
    <property type="protein sequence ID" value="RFM22890.1"/>
    <property type="molecule type" value="Genomic_DNA"/>
</dbReference>
<dbReference type="SUPFAM" id="SSF82199">
    <property type="entry name" value="SET domain"/>
    <property type="match status" value="1"/>
</dbReference>
<gene>
    <name evidence="7" type="ORF">D0433_13820</name>
</gene>
<dbReference type="PANTHER" id="PTHR22884">
    <property type="entry name" value="SET DOMAIN PROTEINS"/>
    <property type="match status" value="1"/>
</dbReference>
<dbReference type="PROSITE" id="PS50280">
    <property type="entry name" value="SET"/>
    <property type="match status" value="1"/>
</dbReference>
<keyword evidence="2" id="KW-0158">Chromosome</keyword>
<proteinExistence type="predicted"/>
<evidence type="ECO:0000313" key="7">
    <source>
        <dbReference type="EMBL" id="RFM22890.1"/>
    </source>
</evidence>
<evidence type="ECO:0000259" key="6">
    <source>
        <dbReference type="PROSITE" id="PS50280"/>
    </source>
</evidence>